<organism evidence="1 2">
    <name type="scientific">Ilex paraguariensis</name>
    <name type="common">yerba mate</name>
    <dbReference type="NCBI Taxonomy" id="185542"/>
    <lineage>
        <taxon>Eukaryota</taxon>
        <taxon>Viridiplantae</taxon>
        <taxon>Streptophyta</taxon>
        <taxon>Embryophyta</taxon>
        <taxon>Tracheophyta</taxon>
        <taxon>Spermatophyta</taxon>
        <taxon>Magnoliopsida</taxon>
        <taxon>eudicotyledons</taxon>
        <taxon>Gunneridae</taxon>
        <taxon>Pentapetalae</taxon>
        <taxon>asterids</taxon>
        <taxon>campanulids</taxon>
        <taxon>Aquifoliales</taxon>
        <taxon>Aquifoliaceae</taxon>
        <taxon>Ilex</taxon>
    </lineage>
</organism>
<comment type="caution">
    <text evidence="1">The sequence shown here is derived from an EMBL/GenBank/DDBJ whole genome shotgun (WGS) entry which is preliminary data.</text>
</comment>
<evidence type="ECO:0000313" key="2">
    <source>
        <dbReference type="Proteomes" id="UP001642360"/>
    </source>
</evidence>
<keyword evidence="2" id="KW-1185">Reference proteome</keyword>
<protein>
    <submittedName>
        <fullName evidence="1">Uncharacterized protein</fullName>
    </submittedName>
</protein>
<dbReference type="Proteomes" id="UP001642360">
    <property type="component" value="Unassembled WGS sequence"/>
</dbReference>
<sequence>MKKVSVSPIGIMKQPKSFNLVATTVQPLEASTMGRFDNTVSSQGNNVLVLFVNLFKTGMKRVSVSPIGMMKQPKSFNSVAASVLSLEASTMGRFDNTVSSKEVLEVWRNAKAVCFDMDNIVCLDEGVDELA</sequence>
<dbReference type="AlphaFoldDB" id="A0ABC8S023"/>
<evidence type="ECO:0000313" key="1">
    <source>
        <dbReference type="EMBL" id="CAK9148333.1"/>
    </source>
</evidence>
<accession>A0ABC8S023</accession>
<proteinExistence type="predicted"/>
<gene>
    <name evidence="1" type="ORF">ILEXP_LOCUS16265</name>
</gene>
<dbReference type="EMBL" id="CAUOFW020001731">
    <property type="protein sequence ID" value="CAK9148333.1"/>
    <property type="molecule type" value="Genomic_DNA"/>
</dbReference>
<reference evidence="1 2" key="1">
    <citation type="submission" date="2024-02" db="EMBL/GenBank/DDBJ databases">
        <authorList>
            <person name="Vignale AGUSTIN F."/>
            <person name="Sosa J E."/>
            <person name="Modenutti C."/>
        </authorList>
    </citation>
    <scope>NUCLEOTIDE SEQUENCE [LARGE SCALE GENOMIC DNA]</scope>
</reference>
<name>A0ABC8S023_9AQUA</name>